<evidence type="ECO:0000256" key="3">
    <source>
        <dbReference type="ARBA" id="ARBA00023277"/>
    </source>
</evidence>
<dbReference type="STRING" id="1296120.A0A1B9GMB1"/>
<dbReference type="Gene3D" id="2.70.98.10">
    <property type="match status" value="1"/>
</dbReference>
<evidence type="ECO:0000256" key="2">
    <source>
        <dbReference type="ARBA" id="ARBA00023235"/>
    </source>
</evidence>
<dbReference type="CDD" id="cd09019">
    <property type="entry name" value="galactose_mutarotase_like"/>
    <property type="match status" value="1"/>
</dbReference>
<comment type="similarity">
    <text evidence="1">Belongs to the aldose epimerase family.</text>
</comment>
<dbReference type="Pfam" id="PF01263">
    <property type="entry name" value="Aldose_epim"/>
    <property type="match status" value="1"/>
</dbReference>
<dbReference type="GO" id="GO:0030246">
    <property type="term" value="F:carbohydrate binding"/>
    <property type="evidence" value="ECO:0007669"/>
    <property type="project" value="InterPro"/>
</dbReference>
<accession>A0A1B9GMB1</accession>
<dbReference type="PANTHER" id="PTHR10091">
    <property type="entry name" value="ALDOSE-1-EPIMERASE"/>
    <property type="match status" value="1"/>
</dbReference>
<keyword evidence="3" id="KW-0119">Carbohydrate metabolism</keyword>
<protein>
    <recommendedName>
        <fullName evidence="7">Aldose 1-epimerase</fullName>
    </recommendedName>
</protein>
<dbReference type="GO" id="GO:0033499">
    <property type="term" value="P:galactose catabolic process via UDP-galactose, Leloir pathway"/>
    <property type="evidence" value="ECO:0007669"/>
    <property type="project" value="TreeGrafter"/>
</dbReference>
<reference evidence="5 6" key="1">
    <citation type="submission" date="2013-07" db="EMBL/GenBank/DDBJ databases">
        <title>The Genome Sequence of Cryptococcus heveanensis BCC8398.</title>
        <authorList>
            <consortium name="The Broad Institute Genome Sequencing Platform"/>
            <person name="Cuomo C."/>
            <person name="Litvintseva A."/>
            <person name="Chen Y."/>
            <person name="Heitman J."/>
            <person name="Sun S."/>
            <person name="Springer D."/>
            <person name="Dromer F."/>
            <person name="Young S.K."/>
            <person name="Zeng Q."/>
            <person name="Gargeya S."/>
            <person name="Fitzgerald M."/>
            <person name="Abouelleil A."/>
            <person name="Alvarado L."/>
            <person name="Berlin A.M."/>
            <person name="Chapman S.B."/>
            <person name="Dewar J."/>
            <person name="Goldberg J."/>
            <person name="Griggs A."/>
            <person name="Gujja S."/>
            <person name="Hansen M."/>
            <person name="Howarth C."/>
            <person name="Imamovic A."/>
            <person name="Larimer J."/>
            <person name="McCowan C."/>
            <person name="Murphy C."/>
            <person name="Pearson M."/>
            <person name="Priest M."/>
            <person name="Roberts A."/>
            <person name="Saif S."/>
            <person name="Shea T."/>
            <person name="Sykes S."/>
            <person name="Wortman J."/>
            <person name="Nusbaum C."/>
            <person name="Birren B."/>
        </authorList>
    </citation>
    <scope>NUCLEOTIDE SEQUENCE [LARGE SCALE GENOMIC DNA]</scope>
    <source>
        <strain evidence="5 6">BCC8398</strain>
    </source>
</reference>
<dbReference type="EMBL" id="KI669510">
    <property type="protein sequence ID" value="OCF32264.1"/>
    <property type="molecule type" value="Genomic_DNA"/>
</dbReference>
<dbReference type="GO" id="GO:0004034">
    <property type="term" value="F:aldose 1-epimerase activity"/>
    <property type="evidence" value="ECO:0007669"/>
    <property type="project" value="TreeGrafter"/>
</dbReference>
<dbReference type="InterPro" id="IPR014718">
    <property type="entry name" value="GH-type_carb-bd"/>
</dbReference>
<dbReference type="SUPFAM" id="SSF74650">
    <property type="entry name" value="Galactose mutarotase-like"/>
    <property type="match status" value="1"/>
</dbReference>
<dbReference type="InterPro" id="IPR011013">
    <property type="entry name" value="Gal_mutarotase_sf_dom"/>
</dbReference>
<evidence type="ECO:0000256" key="1">
    <source>
        <dbReference type="ARBA" id="ARBA00006206"/>
    </source>
</evidence>
<evidence type="ECO:0008006" key="7">
    <source>
        <dbReference type="Google" id="ProtNLM"/>
    </source>
</evidence>
<evidence type="ECO:0000256" key="4">
    <source>
        <dbReference type="SAM" id="SignalP"/>
    </source>
</evidence>
<reference evidence="6" key="2">
    <citation type="submission" date="2013-12" db="EMBL/GenBank/DDBJ databases">
        <title>Evolution of pathogenesis and genome organization in the Tremellales.</title>
        <authorList>
            <person name="Cuomo C."/>
            <person name="Litvintseva A."/>
            <person name="Heitman J."/>
            <person name="Chen Y."/>
            <person name="Sun S."/>
            <person name="Springer D."/>
            <person name="Dromer F."/>
            <person name="Young S."/>
            <person name="Zeng Q."/>
            <person name="Chapman S."/>
            <person name="Gujja S."/>
            <person name="Saif S."/>
            <person name="Birren B."/>
        </authorList>
    </citation>
    <scope>NUCLEOTIDE SEQUENCE [LARGE SCALE GENOMIC DNA]</scope>
    <source>
        <strain evidence="6">BCC8398</strain>
    </source>
</reference>
<dbReference type="AlphaFoldDB" id="A0A1B9GMB1"/>
<keyword evidence="2" id="KW-0413">Isomerase</keyword>
<organism evidence="5 6">
    <name type="scientific">Kwoniella heveanensis BCC8398</name>
    <dbReference type="NCBI Taxonomy" id="1296120"/>
    <lineage>
        <taxon>Eukaryota</taxon>
        <taxon>Fungi</taxon>
        <taxon>Dikarya</taxon>
        <taxon>Basidiomycota</taxon>
        <taxon>Agaricomycotina</taxon>
        <taxon>Tremellomycetes</taxon>
        <taxon>Tremellales</taxon>
        <taxon>Cryptococcaceae</taxon>
        <taxon>Kwoniella</taxon>
    </lineage>
</organism>
<gene>
    <name evidence="5" type="ORF">I316_06179</name>
</gene>
<keyword evidence="6" id="KW-1185">Reference proteome</keyword>
<dbReference type="GO" id="GO:0006006">
    <property type="term" value="P:glucose metabolic process"/>
    <property type="evidence" value="ECO:0007669"/>
    <property type="project" value="TreeGrafter"/>
</dbReference>
<keyword evidence="4" id="KW-0732">Signal</keyword>
<sequence length="383" mass="42295">MKLTATLAAFTALVTSLGVSSWSTDSDAFKPLTIAAYGINATFIGYGARLTHLYVNDKNNNPRDVVVGYDDPVMYTNETSDNFFGAIVGRYANRIKNGTFNLDGTEYDIPKNEHGGLNTLHGGDTGYDHRNWSVAQYNTSSITYSLLDPDGFQGFPGILQTYVTYTLLANPPRLTTRIVAIPLDQDTPVMMSTHIYWNVGSFTSSNILKDTLYMPYSDRIIPGDSILIPTGELQSVKYPWTNPAIALNFTGERPIGDGNGQQCGAGCTGIDNAFILDRPYPELADQPVLQLYSADTGIKMKVRTNMGGLQLYNCAGQAGTIPVKADQKQNGVEFIQKYGCLVIEPQDWIDGINHPEWGRRKEQIFGPDTRVSENWAQYEFSTE</sequence>
<feature type="signal peptide" evidence="4">
    <location>
        <begin position="1"/>
        <end position="28"/>
    </location>
</feature>
<evidence type="ECO:0000313" key="6">
    <source>
        <dbReference type="Proteomes" id="UP000092666"/>
    </source>
</evidence>
<dbReference type="PANTHER" id="PTHR10091:SF6">
    <property type="entry name" value="1-EPIMERASE, PUTATIVE (AFU_ORTHOLOGUE AFUA_3G13240)-RELATED"/>
    <property type="match status" value="1"/>
</dbReference>
<proteinExistence type="inferred from homology"/>
<feature type="chain" id="PRO_5008627152" description="Aldose 1-epimerase" evidence="4">
    <location>
        <begin position="29"/>
        <end position="383"/>
    </location>
</feature>
<name>A0A1B9GMB1_9TREE</name>
<dbReference type="Proteomes" id="UP000092666">
    <property type="component" value="Unassembled WGS sequence"/>
</dbReference>
<dbReference type="OrthoDB" id="274691at2759"/>
<evidence type="ECO:0000313" key="5">
    <source>
        <dbReference type="EMBL" id="OCF32264.1"/>
    </source>
</evidence>
<dbReference type="InterPro" id="IPR008183">
    <property type="entry name" value="Aldose_1/G6P_1-epimerase"/>
</dbReference>
<dbReference type="InterPro" id="IPR047215">
    <property type="entry name" value="Galactose_mutarotase-like"/>
</dbReference>